<organism evidence="2 3">
    <name type="scientific">Panicum hallii var. hallii</name>
    <dbReference type="NCBI Taxonomy" id="1504633"/>
    <lineage>
        <taxon>Eukaryota</taxon>
        <taxon>Viridiplantae</taxon>
        <taxon>Streptophyta</taxon>
        <taxon>Embryophyta</taxon>
        <taxon>Tracheophyta</taxon>
        <taxon>Spermatophyta</taxon>
        <taxon>Magnoliopsida</taxon>
        <taxon>Liliopsida</taxon>
        <taxon>Poales</taxon>
        <taxon>Poaceae</taxon>
        <taxon>PACMAD clade</taxon>
        <taxon>Panicoideae</taxon>
        <taxon>Panicodae</taxon>
        <taxon>Paniceae</taxon>
        <taxon>Panicinae</taxon>
        <taxon>Panicum</taxon>
        <taxon>Panicum sect. Panicum</taxon>
    </lineage>
</organism>
<proteinExistence type="predicted"/>
<name>A0A2T7DSI5_9POAL</name>
<sequence>MKLLPLHHWASRVDCERSLSVCLSVSTISTGVRDRQGHVLPYTSRFSCIVCTLQEVAAEPQVSSTSAPGRSLHLPRAASTSGGRARNAVSSRRRGGARPPPLLVRRRRTATTGAPGATRSGTGVRVRGRHAPRVRRSLARKGQRRRRHAWDKKELVPRSAV</sequence>
<accession>A0A2T7DSI5</accession>
<feature type="compositionally biased region" description="Low complexity" evidence="1">
    <location>
        <begin position="110"/>
        <end position="125"/>
    </location>
</feature>
<protein>
    <submittedName>
        <fullName evidence="2">Uncharacterized protein</fullName>
    </submittedName>
</protein>
<feature type="compositionally biased region" description="Basic residues" evidence="1">
    <location>
        <begin position="126"/>
        <end position="150"/>
    </location>
</feature>
<feature type="compositionally biased region" description="Low complexity" evidence="1">
    <location>
        <begin position="81"/>
        <end position="90"/>
    </location>
</feature>
<keyword evidence="3" id="KW-1185">Reference proteome</keyword>
<dbReference type="EMBL" id="CM009753">
    <property type="protein sequence ID" value="PUZ58544.1"/>
    <property type="molecule type" value="Genomic_DNA"/>
</dbReference>
<evidence type="ECO:0000313" key="2">
    <source>
        <dbReference type="EMBL" id="PUZ58544.1"/>
    </source>
</evidence>
<reference evidence="2 3" key="1">
    <citation type="submission" date="2018-04" db="EMBL/GenBank/DDBJ databases">
        <title>WGS assembly of Panicum hallii var. hallii HAL2.</title>
        <authorList>
            <person name="Lovell J."/>
            <person name="Jenkins J."/>
            <person name="Lowry D."/>
            <person name="Mamidi S."/>
            <person name="Sreedasyam A."/>
            <person name="Weng X."/>
            <person name="Barry K."/>
            <person name="Bonette J."/>
            <person name="Campitelli B."/>
            <person name="Daum C."/>
            <person name="Gordon S."/>
            <person name="Gould B."/>
            <person name="Lipzen A."/>
            <person name="MacQueen A."/>
            <person name="Palacio-Mejia J."/>
            <person name="Plott C."/>
            <person name="Shakirov E."/>
            <person name="Shu S."/>
            <person name="Yoshinaga Y."/>
            <person name="Zane M."/>
            <person name="Rokhsar D."/>
            <person name="Grimwood J."/>
            <person name="Schmutz J."/>
            <person name="Juenger T."/>
        </authorList>
    </citation>
    <scope>NUCLEOTIDE SEQUENCE [LARGE SCALE GENOMIC DNA]</scope>
    <source>
        <strain evidence="3">cv. HAL2</strain>
    </source>
</reference>
<feature type="region of interest" description="Disordered" evidence="1">
    <location>
        <begin position="60"/>
        <end position="161"/>
    </location>
</feature>
<evidence type="ECO:0000313" key="3">
    <source>
        <dbReference type="Proteomes" id="UP000244336"/>
    </source>
</evidence>
<dbReference type="AlphaFoldDB" id="A0A2T7DSI5"/>
<evidence type="ECO:0000256" key="1">
    <source>
        <dbReference type="SAM" id="MobiDB-lite"/>
    </source>
</evidence>
<feature type="compositionally biased region" description="Basic and acidic residues" evidence="1">
    <location>
        <begin position="151"/>
        <end position="161"/>
    </location>
</feature>
<dbReference type="Proteomes" id="UP000244336">
    <property type="component" value="Chromosome 5"/>
</dbReference>
<dbReference type="Gramene" id="PUZ58544">
    <property type="protein sequence ID" value="PUZ58544"/>
    <property type="gene ID" value="GQ55_5G518000"/>
</dbReference>
<gene>
    <name evidence="2" type="ORF">GQ55_5G518000</name>
</gene>